<keyword evidence="1" id="KW-0472">Membrane</keyword>
<sequence>MIGIQRRRAQALQALGRRKFVTVVVVSLLLYIFLSPKVYDVTFDGVVPSVDPTTVCNFLADFNNVKRLNPTIENFSITSDNGDYHLWEYSVFYTEHLSNFPFIKNSAHAHYKVYHTRQPDEECVIESNHRTCFIGRFLCVDSLSKFICREKEKSTYCREEVNYECPRLASIFCHSEVMFQRRAIFRNLILELSSPS</sequence>
<proteinExistence type="predicted"/>
<feature type="transmembrane region" description="Helical" evidence="1">
    <location>
        <begin position="20"/>
        <end position="39"/>
    </location>
</feature>
<organism evidence="2">
    <name type="scientific">Lygus hesperus</name>
    <name type="common">Western plant bug</name>
    <dbReference type="NCBI Taxonomy" id="30085"/>
    <lineage>
        <taxon>Eukaryota</taxon>
        <taxon>Metazoa</taxon>
        <taxon>Ecdysozoa</taxon>
        <taxon>Arthropoda</taxon>
        <taxon>Hexapoda</taxon>
        <taxon>Insecta</taxon>
        <taxon>Pterygota</taxon>
        <taxon>Neoptera</taxon>
        <taxon>Paraneoptera</taxon>
        <taxon>Hemiptera</taxon>
        <taxon>Heteroptera</taxon>
        <taxon>Panheteroptera</taxon>
        <taxon>Cimicomorpha</taxon>
        <taxon>Miridae</taxon>
        <taxon>Mirini</taxon>
        <taxon>Lygus</taxon>
    </lineage>
</organism>
<dbReference type="AlphaFoldDB" id="A0A0A9WGW0"/>
<reference evidence="2" key="1">
    <citation type="journal article" date="2014" name="PLoS ONE">
        <title>Transcriptome-Based Identification of ABC Transporters in the Western Tarnished Plant Bug Lygus hesperus.</title>
        <authorList>
            <person name="Hull J.J."/>
            <person name="Chaney K."/>
            <person name="Geib S.M."/>
            <person name="Fabrick J.A."/>
            <person name="Brent C.S."/>
            <person name="Walsh D."/>
            <person name="Lavine L.C."/>
        </authorList>
    </citation>
    <scope>NUCLEOTIDE SEQUENCE</scope>
</reference>
<dbReference type="EMBL" id="GBHO01036993">
    <property type="protein sequence ID" value="JAG06611.1"/>
    <property type="molecule type" value="Transcribed_RNA"/>
</dbReference>
<reference evidence="3" key="3">
    <citation type="submission" date="2014-09" db="EMBL/GenBank/DDBJ databases">
        <authorList>
            <person name="Magalhaes I.L.F."/>
            <person name="Oliveira U."/>
            <person name="Santos F.R."/>
            <person name="Vidigal T.H.D.A."/>
            <person name="Brescovit A.D."/>
            <person name="Santos A.J."/>
        </authorList>
    </citation>
    <scope>NUCLEOTIDE SEQUENCE</scope>
</reference>
<accession>A0A0A9WGW0</accession>
<evidence type="ECO:0000256" key="1">
    <source>
        <dbReference type="SAM" id="Phobius"/>
    </source>
</evidence>
<reference evidence="4" key="4">
    <citation type="journal article" date="2016" name="Gigascience">
        <title>De novo construction of an expanded transcriptome assembly for the western tarnished plant bug, Lygus hesperus.</title>
        <authorList>
            <person name="Tassone E.E."/>
            <person name="Geib S.M."/>
            <person name="Hall B."/>
            <person name="Fabrick J.A."/>
            <person name="Brent C.S."/>
            <person name="Hull J.J."/>
        </authorList>
    </citation>
    <scope>NUCLEOTIDE SEQUENCE</scope>
</reference>
<reference evidence="2" key="2">
    <citation type="submission" date="2014-07" db="EMBL/GenBank/DDBJ databases">
        <authorList>
            <person name="Hull J."/>
        </authorList>
    </citation>
    <scope>NUCLEOTIDE SEQUENCE</scope>
</reference>
<gene>
    <name evidence="2" type="primary">E1B</name>
    <name evidence="2" type="ORF">CM83_13440</name>
    <name evidence="4" type="ORF">g.13754</name>
</gene>
<dbReference type="EMBL" id="GDHC01007904">
    <property type="protein sequence ID" value="JAQ10725.1"/>
    <property type="molecule type" value="Transcribed_RNA"/>
</dbReference>
<evidence type="ECO:0000313" key="4">
    <source>
        <dbReference type="EMBL" id="JAQ10725.1"/>
    </source>
</evidence>
<protein>
    <submittedName>
        <fullName evidence="2">E1B protein, small T-antigen</fullName>
    </submittedName>
</protein>
<keyword evidence="1" id="KW-1133">Transmembrane helix</keyword>
<dbReference type="EMBL" id="GBRD01004216">
    <property type="protein sequence ID" value="JAG61605.1"/>
    <property type="molecule type" value="Transcribed_RNA"/>
</dbReference>
<keyword evidence="1" id="KW-0812">Transmembrane</keyword>
<name>A0A0A9WGW0_LYGHE</name>
<evidence type="ECO:0000313" key="3">
    <source>
        <dbReference type="EMBL" id="JAG61605.1"/>
    </source>
</evidence>
<evidence type="ECO:0000313" key="2">
    <source>
        <dbReference type="EMBL" id="JAG06611.1"/>
    </source>
</evidence>